<evidence type="ECO:0000313" key="2">
    <source>
        <dbReference type="EMBL" id="GJJ08025.1"/>
    </source>
</evidence>
<feature type="compositionally biased region" description="Polar residues" evidence="1">
    <location>
        <begin position="94"/>
        <end position="119"/>
    </location>
</feature>
<protein>
    <submittedName>
        <fullName evidence="2">Uncharacterized protein</fullName>
    </submittedName>
</protein>
<name>A0AAV5A186_9AGAM</name>
<gene>
    <name evidence="2" type="ORF">Clacol_002232</name>
</gene>
<reference evidence="2" key="1">
    <citation type="submission" date="2021-10" db="EMBL/GenBank/DDBJ databases">
        <title>De novo Genome Assembly of Clathrus columnatus (Basidiomycota, Fungi) Using Illumina and Nanopore Sequence Data.</title>
        <authorList>
            <person name="Ogiso-Tanaka E."/>
            <person name="Itagaki H."/>
            <person name="Hosoya T."/>
            <person name="Hosaka K."/>
        </authorList>
    </citation>
    <scope>NUCLEOTIDE SEQUENCE</scope>
    <source>
        <strain evidence="2">MO-923</strain>
    </source>
</reference>
<dbReference type="Proteomes" id="UP001050691">
    <property type="component" value="Unassembled WGS sequence"/>
</dbReference>
<evidence type="ECO:0000256" key="1">
    <source>
        <dbReference type="SAM" id="MobiDB-lite"/>
    </source>
</evidence>
<organism evidence="2 3">
    <name type="scientific">Clathrus columnatus</name>
    <dbReference type="NCBI Taxonomy" id="1419009"/>
    <lineage>
        <taxon>Eukaryota</taxon>
        <taxon>Fungi</taxon>
        <taxon>Dikarya</taxon>
        <taxon>Basidiomycota</taxon>
        <taxon>Agaricomycotina</taxon>
        <taxon>Agaricomycetes</taxon>
        <taxon>Phallomycetidae</taxon>
        <taxon>Phallales</taxon>
        <taxon>Clathraceae</taxon>
        <taxon>Clathrus</taxon>
    </lineage>
</organism>
<keyword evidence="3" id="KW-1185">Reference proteome</keyword>
<feature type="region of interest" description="Disordered" evidence="1">
    <location>
        <begin position="1"/>
        <end position="174"/>
    </location>
</feature>
<accession>A0AAV5A186</accession>
<dbReference type="AlphaFoldDB" id="A0AAV5A186"/>
<proteinExistence type="predicted"/>
<sequence length="174" mass="18430">MLRSSIQRSRRLSSSTAAALRQQIHSTSYRSAMGKASVSYTYTKQTEHHHEPDVSPNTGKRMYVVSPKENVDHDVPGGPYPTADPYVMPPATEPPSNTNAQMSSTSPGPAHPNTTSRVPQNPGGVGESSAVRYRSAPGAMAEGSNGGLSLMDESTTIGTNRLADRNPPPPSGSK</sequence>
<comment type="caution">
    <text evidence="2">The sequence shown here is derived from an EMBL/GenBank/DDBJ whole genome shotgun (WGS) entry which is preliminary data.</text>
</comment>
<dbReference type="EMBL" id="BPWL01000003">
    <property type="protein sequence ID" value="GJJ08025.1"/>
    <property type="molecule type" value="Genomic_DNA"/>
</dbReference>
<feature type="compositionally biased region" description="Low complexity" evidence="1">
    <location>
        <begin position="1"/>
        <end position="23"/>
    </location>
</feature>
<evidence type="ECO:0000313" key="3">
    <source>
        <dbReference type="Proteomes" id="UP001050691"/>
    </source>
</evidence>